<sequence length="128" mass="13796">MFIADGGGGSTSTPPEYSGKQQKLSVDPTAIPEARKVFMDALARLEPEIRSALTAVQARPWAGDPVSKETAEAFNRDTFDAGDAAAINAILAYRDQLQGCVDQLTAIEADYRRVEGDNVASWGRIHND</sequence>
<feature type="region of interest" description="Disordered" evidence="1">
    <location>
        <begin position="1"/>
        <end position="26"/>
    </location>
</feature>
<protein>
    <recommendedName>
        <fullName evidence="4">PE family protein</fullName>
    </recommendedName>
</protein>
<dbReference type="RefSeq" id="WP_121000492.1">
    <property type="nucleotide sequence ID" value="NZ_RBXO01000001.1"/>
</dbReference>
<proteinExistence type="predicted"/>
<evidence type="ECO:0000256" key="1">
    <source>
        <dbReference type="SAM" id="MobiDB-lite"/>
    </source>
</evidence>
<evidence type="ECO:0000313" key="3">
    <source>
        <dbReference type="Proteomes" id="UP000282084"/>
    </source>
</evidence>
<reference evidence="2 3" key="1">
    <citation type="submission" date="2018-10" db="EMBL/GenBank/DDBJ databases">
        <title>Sequencing the genomes of 1000 actinobacteria strains.</title>
        <authorList>
            <person name="Klenk H.-P."/>
        </authorList>
    </citation>
    <scope>NUCLEOTIDE SEQUENCE [LARGE SCALE GENOMIC DNA]</scope>
    <source>
        <strain evidence="2 3">DSM 43800</strain>
    </source>
</reference>
<dbReference type="Proteomes" id="UP000282084">
    <property type="component" value="Unassembled WGS sequence"/>
</dbReference>
<feature type="compositionally biased region" description="Gly residues" evidence="1">
    <location>
        <begin position="1"/>
        <end position="10"/>
    </location>
</feature>
<comment type="caution">
    <text evidence="2">The sequence shown here is derived from an EMBL/GenBank/DDBJ whole genome shotgun (WGS) entry which is preliminary data.</text>
</comment>
<name>A0A495VQ92_9PSEU</name>
<organism evidence="2 3">
    <name type="scientific">Saccharothrix australiensis</name>
    <dbReference type="NCBI Taxonomy" id="2072"/>
    <lineage>
        <taxon>Bacteria</taxon>
        <taxon>Bacillati</taxon>
        <taxon>Actinomycetota</taxon>
        <taxon>Actinomycetes</taxon>
        <taxon>Pseudonocardiales</taxon>
        <taxon>Pseudonocardiaceae</taxon>
        <taxon>Saccharothrix</taxon>
    </lineage>
</organism>
<dbReference type="AlphaFoldDB" id="A0A495VQ92"/>
<gene>
    <name evidence="2" type="ORF">C8E97_0050</name>
</gene>
<evidence type="ECO:0000313" key="2">
    <source>
        <dbReference type="EMBL" id="RKT51571.1"/>
    </source>
</evidence>
<dbReference type="EMBL" id="RBXO01000001">
    <property type="protein sequence ID" value="RKT51571.1"/>
    <property type="molecule type" value="Genomic_DNA"/>
</dbReference>
<keyword evidence="3" id="KW-1185">Reference proteome</keyword>
<dbReference type="OrthoDB" id="3697210at2"/>
<feature type="compositionally biased region" description="Polar residues" evidence="1">
    <location>
        <begin position="11"/>
        <end position="24"/>
    </location>
</feature>
<accession>A0A495VQ92</accession>
<evidence type="ECO:0008006" key="4">
    <source>
        <dbReference type="Google" id="ProtNLM"/>
    </source>
</evidence>